<dbReference type="GO" id="GO:0007097">
    <property type="term" value="P:nuclear migration"/>
    <property type="evidence" value="ECO:0007669"/>
    <property type="project" value="TreeGrafter"/>
</dbReference>
<keyword evidence="1 5" id="KW-0403">Intermediate filament</keyword>
<dbReference type="Pfam" id="PF00932">
    <property type="entry name" value="LTD"/>
    <property type="match status" value="1"/>
</dbReference>
<feature type="region of interest" description="Disordered" evidence="7">
    <location>
        <begin position="1"/>
        <end position="25"/>
    </location>
</feature>
<feature type="non-terminal residue" evidence="10">
    <location>
        <position position="1"/>
    </location>
</feature>
<dbReference type="PANTHER" id="PTHR45721">
    <property type="entry name" value="LAMIN DM0-RELATED"/>
    <property type="match status" value="1"/>
</dbReference>
<dbReference type="GO" id="GO:0031507">
    <property type="term" value="P:heterochromatin formation"/>
    <property type="evidence" value="ECO:0007669"/>
    <property type="project" value="TreeGrafter"/>
</dbReference>
<feature type="compositionally biased region" description="Basic and acidic residues" evidence="7">
    <location>
        <begin position="418"/>
        <end position="427"/>
    </location>
</feature>
<comment type="caution">
    <text evidence="10">The sequence shown here is derived from an EMBL/GenBank/DDBJ whole genome shotgun (WGS) entry which is preliminary data.</text>
</comment>
<dbReference type="SUPFAM" id="SSF64593">
    <property type="entry name" value="Intermediate filament protein, coiled coil region"/>
    <property type="match status" value="2"/>
</dbReference>
<dbReference type="PROSITE" id="PS51841">
    <property type="entry name" value="LTD"/>
    <property type="match status" value="1"/>
</dbReference>
<dbReference type="GO" id="GO:0006998">
    <property type="term" value="P:nuclear envelope organization"/>
    <property type="evidence" value="ECO:0007669"/>
    <property type="project" value="TreeGrafter"/>
</dbReference>
<comment type="similarity">
    <text evidence="5">Belongs to the intermediate filament family.</text>
</comment>
<name>A0A7L2VR71_9AVES</name>
<evidence type="ECO:0000313" key="11">
    <source>
        <dbReference type="Proteomes" id="UP000520535"/>
    </source>
</evidence>
<proteinExistence type="inferred from homology"/>
<evidence type="ECO:0000259" key="8">
    <source>
        <dbReference type="PROSITE" id="PS51841"/>
    </source>
</evidence>
<dbReference type="InterPro" id="IPR018039">
    <property type="entry name" value="IF_conserved"/>
</dbReference>
<protein>
    <submittedName>
        <fullName evidence="10">LAML3 protein</fullName>
    </submittedName>
</protein>
<dbReference type="GO" id="GO:0005652">
    <property type="term" value="C:nuclear lamina"/>
    <property type="evidence" value="ECO:0007669"/>
    <property type="project" value="UniProtKB-SubCell"/>
</dbReference>
<evidence type="ECO:0000256" key="4">
    <source>
        <dbReference type="ARBA" id="ARBA00024186"/>
    </source>
</evidence>
<dbReference type="EMBL" id="VYZX01025001">
    <property type="protein sequence ID" value="NXS60704.1"/>
    <property type="molecule type" value="Genomic_DNA"/>
</dbReference>
<feature type="region of interest" description="Disordered" evidence="7">
    <location>
        <begin position="547"/>
        <end position="582"/>
    </location>
</feature>
<keyword evidence="2 6" id="KW-0175">Coiled coil</keyword>
<reference evidence="10 11" key="1">
    <citation type="submission" date="2019-09" db="EMBL/GenBank/DDBJ databases">
        <title>Bird 10,000 Genomes (B10K) Project - Family phase.</title>
        <authorList>
            <person name="Zhang G."/>
        </authorList>
    </citation>
    <scope>NUCLEOTIDE SEQUENCE [LARGE SCALE GENOMIC DNA]</scope>
    <source>
        <strain evidence="10">B10K-DU-012-52</strain>
    </source>
</reference>
<evidence type="ECO:0000256" key="6">
    <source>
        <dbReference type="SAM" id="Coils"/>
    </source>
</evidence>
<dbReference type="Proteomes" id="UP000520535">
    <property type="component" value="Unassembled WGS sequence"/>
</dbReference>
<dbReference type="InterPro" id="IPR001322">
    <property type="entry name" value="Lamin_tail_dom"/>
</dbReference>
<dbReference type="GO" id="GO:0051664">
    <property type="term" value="P:nuclear pore localization"/>
    <property type="evidence" value="ECO:0007669"/>
    <property type="project" value="TreeGrafter"/>
</dbReference>
<comment type="subcellular location">
    <subcellularLocation>
        <location evidence="4">Nucleus lamina</location>
    </subcellularLocation>
</comment>
<evidence type="ECO:0000256" key="1">
    <source>
        <dbReference type="ARBA" id="ARBA00022754"/>
    </source>
</evidence>
<dbReference type="GO" id="GO:0005200">
    <property type="term" value="F:structural constituent of cytoskeleton"/>
    <property type="evidence" value="ECO:0007669"/>
    <property type="project" value="TreeGrafter"/>
</dbReference>
<dbReference type="Gene3D" id="2.60.40.1260">
    <property type="entry name" value="Lamin Tail domain"/>
    <property type="match status" value="1"/>
</dbReference>
<dbReference type="GO" id="GO:0090435">
    <property type="term" value="P:protein localization to nuclear envelope"/>
    <property type="evidence" value="ECO:0007669"/>
    <property type="project" value="TreeGrafter"/>
</dbReference>
<feature type="coiled-coil region" evidence="6">
    <location>
        <begin position="28"/>
        <end position="55"/>
    </location>
</feature>
<feature type="coiled-coil region" evidence="6">
    <location>
        <begin position="134"/>
        <end position="369"/>
    </location>
</feature>
<dbReference type="PROSITE" id="PS51842">
    <property type="entry name" value="IF_ROD_2"/>
    <property type="match status" value="1"/>
</dbReference>
<evidence type="ECO:0000256" key="7">
    <source>
        <dbReference type="SAM" id="MobiDB-lite"/>
    </source>
</evidence>
<keyword evidence="3" id="KW-0449">Lipoprotein</keyword>
<dbReference type="SMART" id="SM01391">
    <property type="entry name" value="Filament"/>
    <property type="match status" value="1"/>
</dbReference>
<dbReference type="Gene3D" id="1.20.5.170">
    <property type="match status" value="1"/>
</dbReference>
<keyword evidence="11" id="KW-1185">Reference proteome</keyword>
<dbReference type="InterPro" id="IPR036415">
    <property type="entry name" value="Lamin_tail_dom_sf"/>
</dbReference>
<evidence type="ECO:0000256" key="3">
    <source>
        <dbReference type="ARBA" id="ARBA00023289"/>
    </source>
</evidence>
<dbReference type="Gene3D" id="1.20.5.1160">
    <property type="entry name" value="Vasodilator-stimulated phosphoprotein"/>
    <property type="match status" value="1"/>
</dbReference>
<dbReference type="OrthoDB" id="102442at2759"/>
<dbReference type="InterPro" id="IPR039008">
    <property type="entry name" value="IF_rod_dom"/>
</dbReference>
<feature type="compositionally biased region" description="Basic residues" evidence="7">
    <location>
        <begin position="570"/>
        <end position="582"/>
    </location>
</feature>
<feature type="compositionally biased region" description="Acidic residues" evidence="7">
    <location>
        <begin position="552"/>
        <end position="564"/>
    </location>
</feature>
<evidence type="ECO:0000256" key="2">
    <source>
        <dbReference type="ARBA" id="ARBA00023054"/>
    </source>
</evidence>
<sequence>SHVASPLSASPPSSSSPSSPLSPARLSRLQEKEELQQLNDRLAAYIERVRLLEAEKSAMHQWLVEQQAESNRQLGSLRQCYEGELADARRTLDDVAIQRATLQVELGRIGEEHRELRSRSSKTEADLNLSLAHVRDLDAQLSAKKADLAAALNENESLKNDLRELKGEVASLKLSLEDTKKNLNDELLKAVDLENHKKTLQEQMIFKQRLHEDELKETKRVYESRIAETESLCKRNFENQLLDALQGLRKQQQEQVQGYKEELERTLGAKMKNAQLSAAKHSDLASAAQEELTEAKLRIDTLISQINLYQSQNVALEDRIRELQTMMDNDRDLHQKHMAERDEKMAQARQQTRAQLEEYENLLDVKLALDLEINTYRMMLEGEEQRLKLSPSPISHSTPSQATSQGRQFLPGKKRKLKEAQKKEHSAGFKTVQHASSSGNISIEEIDADGKFVRLKNNSDKDQPLHGWVLRRHLGVVSDATYKFPSEFTLQAGQEVTIWGAGAGVSPGPSDLVWKSRKSWGAGDIIDVTLITGDGEELAERKIIHLPRGEESEQDDEEIIESEIEFPPQTKRRRKKKCCLVS</sequence>
<organism evidence="10 11">
    <name type="scientific">Brachypteracias leptosomus</name>
    <name type="common">short-legged ground-roller</name>
    <dbReference type="NCBI Taxonomy" id="135165"/>
    <lineage>
        <taxon>Eukaryota</taxon>
        <taxon>Metazoa</taxon>
        <taxon>Chordata</taxon>
        <taxon>Craniata</taxon>
        <taxon>Vertebrata</taxon>
        <taxon>Euteleostomi</taxon>
        <taxon>Archelosauria</taxon>
        <taxon>Archosauria</taxon>
        <taxon>Dinosauria</taxon>
        <taxon>Saurischia</taxon>
        <taxon>Theropoda</taxon>
        <taxon>Coelurosauria</taxon>
        <taxon>Aves</taxon>
        <taxon>Neognathae</taxon>
        <taxon>Neoaves</taxon>
        <taxon>Telluraves</taxon>
        <taxon>Coraciimorphae</taxon>
        <taxon>Coraciiformes</taxon>
        <taxon>Brachypteraciidae</taxon>
        <taxon>Brachypteracias</taxon>
    </lineage>
</organism>
<dbReference type="PROSITE" id="PS00226">
    <property type="entry name" value="IF_ROD_1"/>
    <property type="match status" value="1"/>
</dbReference>
<dbReference type="PANTHER" id="PTHR45721:SF16">
    <property type="entry name" value="LAMIN-L(III)"/>
    <property type="match status" value="1"/>
</dbReference>
<dbReference type="GO" id="GO:0005882">
    <property type="term" value="C:intermediate filament"/>
    <property type="evidence" value="ECO:0007669"/>
    <property type="project" value="UniProtKB-KW"/>
</dbReference>
<evidence type="ECO:0000256" key="5">
    <source>
        <dbReference type="RuleBase" id="RU000685"/>
    </source>
</evidence>
<gene>
    <name evidence="10" type="primary">Laml3</name>
    <name evidence="10" type="ORF">BRALEP_R11139</name>
</gene>
<evidence type="ECO:0000259" key="9">
    <source>
        <dbReference type="PROSITE" id="PS51842"/>
    </source>
</evidence>
<dbReference type="AlphaFoldDB" id="A0A7L2VR71"/>
<feature type="compositionally biased region" description="Polar residues" evidence="7">
    <location>
        <begin position="392"/>
        <end position="407"/>
    </location>
</feature>
<evidence type="ECO:0000313" key="10">
    <source>
        <dbReference type="EMBL" id="NXS60704.1"/>
    </source>
</evidence>
<accession>A0A7L2VR71</accession>
<dbReference type="SUPFAM" id="SSF74853">
    <property type="entry name" value="Lamin A/C globular tail domain"/>
    <property type="match status" value="1"/>
</dbReference>
<feature type="domain" description="IF rod" evidence="9">
    <location>
        <begin position="31"/>
        <end position="387"/>
    </location>
</feature>
<feature type="region of interest" description="Disordered" evidence="7">
    <location>
        <begin position="387"/>
        <end position="434"/>
    </location>
</feature>
<feature type="domain" description="LTD" evidence="8">
    <location>
        <begin position="429"/>
        <end position="545"/>
    </location>
</feature>
<dbReference type="Pfam" id="PF00038">
    <property type="entry name" value="Filament"/>
    <property type="match status" value="1"/>
</dbReference>
<keyword evidence="3" id="KW-0636">Prenylation</keyword>
<feature type="non-terminal residue" evidence="10">
    <location>
        <position position="582"/>
    </location>
</feature>